<evidence type="ECO:0000313" key="3">
    <source>
        <dbReference type="Proteomes" id="UP000236291"/>
    </source>
</evidence>
<feature type="non-terminal residue" evidence="2">
    <location>
        <position position="1"/>
    </location>
</feature>
<sequence length="24" mass="2578">ASMVWSIQPETPSNACAGPHLEDH</sequence>
<dbReference type="AlphaFoldDB" id="A0A2K3KAD8"/>
<dbReference type="EMBL" id="ASHM01153725">
    <property type="protein sequence ID" value="PNX63232.1"/>
    <property type="molecule type" value="Genomic_DNA"/>
</dbReference>
<proteinExistence type="predicted"/>
<dbReference type="Proteomes" id="UP000236291">
    <property type="component" value="Unassembled WGS sequence"/>
</dbReference>
<reference evidence="2 3" key="1">
    <citation type="journal article" date="2014" name="Am. J. Bot.">
        <title>Genome assembly and annotation for red clover (Trifolium pratense; Fabaceae).</title>
        <authorList>
            <person name="Istvanek J."/>
            <person name="Jaros M."/>
            <person name="Krenek A."/>
            <person name="Repkova J."/>
        </authorList>
    </citation>
    <scope>NUCLEOTIDE SEQUENCE [LARGE SCALE GENOMIC DNA]</scope>
    <source>
        <strain evidence="3">cv. Tatra</strain>
        <tissue evidence="2">Young leaves</tissue>
    </source>
</reference>
<gene>
    <name evidence="2" type="ORF">L195_g061525</name>
</gene>
<evidence type="ECO:0000256" key="1">
    <source>
        <dbReference type="SAM" id="MobiDB-lite"/>
    </source>
</evidence>
<comment type="caution">
    <text evidence="2">The sequence shown here is derived from an EMBL/GenBank/DDBJ whole genome shotgun (WGS) entry which is preliminary data.</text>
</comment>
<reference evidence="2 3" key="2">
    <citation type="journal article" date="2017" name="Front. Plant Sci.">
        <title>Gene Classification and Mining of Molecular Markers Useful in Red Clover (Trifolium pratense) Breeding.</title>
        <authorList>
            <person name="Istvanek J."/>
            <person name="Dluhosova J."/>
            <person name="Dluhos P."/>
            <person name="Patkova L."/>
            <person name="Nedelnik J."/>
            <person name="Repkova J."/>
        </authorList>
    </citation>
    <scope>NUCLEOTIDE SEQUENCE [LARGE SCALE GENOMIC DNA]</scope>
    <source>
        <strain evidence="3">cv. Tatra</strain>
        <tissue evidence="2">Young leaves</tissue>
    </source>
</reference>
<protein>
    <submittedName>
        <fullName evidence="2">Uncharacterized protein</fullName>
    </submittedName>
</protein>
<accession>A0A2K3KAD8</accession>
<name>A0A2K3KAD8_TRIPR</name>
<organism evidence="2 3">
    <name type="scientific">Trifolium pratense</name>
    <name type="common">Red clover</name>
    <dbReference type="NCBI Taxonomy" id="57577"/>
    <lineage>
        <taxon>Eukaryota</taxon>
        <taxon>Viridiplantae</taxon>
        <taxon>Streptophyta</taxon>
        <taxon>Embryophyta</taxon>
        <taxon>Tracheophyta</taxon>
        <taxon>Spermatophyta</taxon>
        <taxon>Magnoliopsida</taxon>
        <taxon>eudicotyledons</taxon>
        <taxon>Gunneridae</taxon>
        <taxon>Pentapetalae</taxon>
        <taxon>rosids</taxon>
        <taxon>fabids</taxon>
        <taxon>Fabales</taxon>
        <taxon>Fabaceae</taxon>
        <taxon>Papilionoideae</taxon>
        <taxon>50 kb inversion clade</taxon>
        <taxon>NPAAA clade</taxon>
        <taxon>Hologalegina</taxon>
        <taxon>IRL clade</taxon>
        <taxon>Trifolieae</taxon>
        <taxon>Trifolium</taxon>
    </lineage>
</organism>
<feature type="region of interest" description="Disordered" evidence="1">
    <location>
        <begin position="1"/>
        <end position="24"/>
    </location>
</feature>
<evidence type="ECO:0000313" key="2">
    <source>
        <dbReference type="EMBL" id="PNX63232.1"/>
    </source>
</evidence>